<keyword evidence="3" id="KW-1185">Reference proteome</keyword>
<proteinExistence type="predicted"/>
<evidence type="ECO:0000313" key="2">
    <source>
        <dbReference type="EMBL" id="QDB71876.1"/>
    </source>
</evidence>
<dbReference type="Proteomes" id="UP000320940">
    <property type="component" value="Segment"/>
</dbReference>
<accession>A0A4Y5TRB5</accession>
<feature type="domain" description="DUF7320" evidence="1">
    <location>
        <begin position="1"/>
        <end position="75"/>
    </location>
</feature>
<protein>
    <recommendedName>
        <fullName evidence="1">DUF7320 domain-containing protein</fullName>
    </recommendedName>
</protein>
<evidence type="ECO:0000313" key="3">
    <source>
        <dbReference type="Proteomes" id="UP000320940"/>
    </source>
</evidence>
<evidence type="ECO:0000259" key="1">
    <source>
        <dbReference type="Pfam" id="PF24005"/>
    </source>
</evidence>
<organism evidence="2 3">
    <name type="scientific">Klebsiella phage Marfa</name>
    <dbReference type="NCBI Taxonomy" id="2587809"/>
    <lineage>
        <taxon>Viruses</taxon>
        <taxon>Duplodnaviria</taxon>
        <taxon>Heunggongvirae</taxon>
        <taxon>Uroviricota</taxon>
        <taxon>Caudoviricetes</taxon>
        <taxon>Marfavirus</taxon>
        <taxon>Marfavirus marfa</taxon>
    </lineage>
</organism>
<dbReference type="EMBL" id="MN044033">
    <property type="protein sequence ID" value="QDB71876.1"/>
    <property type="molecule type" value="Genomic_DNA"/>
</dbReference>
<reference evidence="3" key="1">
    <citation type="submission" date="2019-06" db="EMBL/GenBank/DDBJ databases">
        <title>Complete genome of the novel Klebsiella pneumoniae phage Marfa.</title>
        <authorList>
            <person name="Harb L."/>
            <person name="Boeckman J."/>
            <person name="Newkirk H."/>
            <person name="Liu M."/>
            <person name="Gill J."/>
            <person name="Ramsey J."/>
        </authorList>
    </citation>
    <scope>NUCLEOTIDE SEQUENCE [LARGE SCALE GENOMIC DNA]</scope>
</reference>
<sequence length="76" mass="8756">MYSDKTFTTSEFAELIPKFAQSLINKISERNPNAKLNVTQETPASYLFTVKGFKLEYYLIELLPNNHIQSTSVYAF</sequence>
<gene>
    <name evidence="2" type="ORF">CPT_Marfa_231</name>
</gene>
<dbReference type="InterPro" id="IPR055744">
    <property type="entry name" value="DUF7320"/>
</dbReference>
<dbReference type="Pfam" id="PF24005">
    <property type="entry name" value="DUF7320"/>
    <property type="match status" value="1"/>
</dbReference>
<name>A0A4Y5TRB5_9CAUD</name>